<gene>
    <name evidence="5" type="ORF">KV395_18035</name>
</gene>
<keyword evidence="2" id="KW-1133">Transmembrane helix</keyword>
<dbReference type="Pfam" id="PF02368">
    <property type="entry name" value="Big_2"/>
    <property type="match status" value="1"/>
</dbReference>
<dbReference type="SMART" id="SM00635">
    <property type="entry name" value="BID_2"/>
    <property type="match status" value="1"/>
</dbReference>
<dbReference type="InterPro" id="IPR025150">
    <property type="entry name" value="GH123_cat"/>
</dbReference>
<dbReference type="RefSeq" id="WP_282215195.1">
    <property type="nucleotide sequence ID" value="NZ_BAAAUN010000001.1"/>
</dbReference>
<feature type="transmembrane region" description="Helical" evidence="2">
    <location>
        <begin position="964"/>
        <end position="984"/>
    </location>
</feature>
<evidence type="ECO:0000256" key="1">
    <source>
        <dbReference type="SAM" id="MobiDB-lite"/>
    </source>
</evidence>
<feature type="chain" id="PRO_5045662249" evidence="3">
    <location>
        <begin position="45"/>
        <end position="992"/>
    </location>
</feature>
<evidence type="ECO:0000259" key="4">
    <source>
        <dbReference type="SMART" id="SM00635"/>
    </source>
</evidence>
<feature type="region of interest" description="Disordered" evidence="1">
    <location>
        <begin position="929"/>
        <end position="956"/>
    </location>
</feature>
<evidence type="ECO:0000256" key="2">
    <source>
        <dbReference type="SAM" id="Phobius"/>
    </source>
</evidence>
<sequence>MNVPETLLPPRRSRARSLRRGGAAILALALTLPLLPMLSAPAAAAETTVIVDDAVTSTTEGFEFPAKWVGDADLDPTKWMNGTEHWVRAGDTPSMTFRFTGVQAELLGNTDPAHGTYAFSVDGGPETIVDAYSATRQYQQLLFSTGVLPSGPHTVVLRVTGEKNPAAARAGAQIDFARVTKELVAATGVSLDQSPLTLEATSTAKVEATVTPADATDKTVTWSSDDEGVAAVAADGTITAVAAGEATITATTRDGGFTAHRTVTVTAARTELSGAVADTNFHYVTTKSFDDYRRKYYSDVVTMTETAWQGTAWQQDRVNAQFVLWSAGEAKTGVRVESVHLTGADGASLDDGITATLVSTVMAGRGRPSLGKPQEPIPDILKPIASVEMAPRSVQPVWMTVDVPADAAPGVYDGTVVVVSDQGDRIELTLGLEVLDLRLPAAGDWEQFVDLWQNPYAVARTEGIPHDQLWSDAHFAAMLPHYQRLRDAGQDVITTTVVKDPWASQTYDPYESMVEWTKNADGTWSFDFSVFDRWVEFMMDDVGIDGQIDAYSMVNWASKVEYFDVAQDRRITASVSVGTPIWREMWTAFLEKFGPHLEEKGWFDITYMAMDERALDDILQAVDLIDEAAPGLKVGAAMNYNSLHDPRLDRIDKISVSADNVLIGDEEFETVAAHRRELGLITSIYYCVGIYPNTFVRSNLAEAVWGQWKTTATASDGYLRWAYDSFVEDPFTTVDFKTWESGDAAQVYPHDISSVRWEHMNEGIRDAEKVRWLSARSTDAAATLNAAMAEMANPGFKKDPFGGVIDPGDVDIPAEVDRLQAALDAATRTYLADREAAFDVSISDTALTVETPATATVTGLEPGTTATFELHSDPVLLGTATADADGTARLAFTVPTVPVGAHALVVSARDAAGTPGSISVAVTVRAAPNPGGGGDGSTGSGSGAGSGSGSSNGSALATTGQDPALITTAILLAVLLLAGGAVAVRRRRSPRA</sequence>
<dbReference type="InterPro" id="IPR003343">
    <property type="entry name" value="Big_2"/>
</dbReference>
<dbReference type="Gene3D" id="2.60.120.260">
    <property type="entry name" value="Galactose-binding domain-like"/>
    <property type="match status" value="1"/>
</dbReference>
<feature type="compositionally biased region" description="Gly residues" evidence="1">
    <location>
        <begin position="930"/>
        <end position="950"/>
    </location>
</feature>
<organism evidence="5 6">
    <name type="scientific">Microbacterium luteolum</name>
    <name type="common">Aureobacterium luteolum</name>
    <dbReference type="NCBI Taxonomy" id="69367"/>
    <lineage>
        <taxon>Bacteria</taxon>
        <taxon>Bacillati</taxon>
        <taxon>Actinomycetota</taxon>
        <taxon>Actinomycetes</taxon>
        <taxon>Micrococcales</taxon>
        <taxon>Microbacteriaceae</taxon>
        <taxon>Microbacterium</taxon>
    </lineage>
</organism>
<feature type="signal peptide" evidence="3">
    <location>
        <begin position="1"/>
        <end position="44"/>
    </location>
</feature>
<dbReference type="Pfam" id="PF22680">
    <property type="entry name" value="Glyco_hydro_123_N_2"/>
    <property type="match status" value="1"/>
</dbReference>
<dbReference type="InterPro" id="IPR008964">
    <property type="entry name" value="Invasin/intimin_cell_adhesion"/>
</dbReference>
<evidence type="ECO:0000313" key="5">
    <source>
        <dbReference type="EMBL" id="WDM45031.1"/>
    </source>
</evidence>
<dbReference type="Gene3D" id="2.60.40.1080">
    <property type="match status" value="1"/>
</dbReference>
<dbReference type="EMBL" id="CP078075">
    <property type="protein sequence ID" value="WDM45031.1"/>
    <property type="molecule type" value="Genomic_DNA"/>
</dbReference>
<dbReference type="SUPFAM" id="SSF49373">
    <property type="entry name" value="Invasin/intimin cell-adhesion fragments"/>
    <property type="match status" value="1"/>
</dbReference>
<keyword evidence="6" id="KW-1185">Reference proteome</keyword>
<keyword evidence="2" id="KW-0472">Membrane</keyword>
<dbReference type="Pfam" id="PF13320">
    <property type="entry name" value="GH123_cat"/>
    <property type="match status" value="1"/>
</dbReference>
<dbReference type="InterPro" id="IPR053850">
    <property type="entry name" value="Glyco_hydro_123_N_2"/>
</dbReference>
<keyword evidence="3" id="KW-0732">Signal</keyword>
<keyword evidence="2" id="KW-0812">Transmembrane</keyword>
<evidence type="ECO:0000313" key="6">
    <source>
        <dbReference type="Proteomes" id="UP001215097"/>
    </source>
</evidence>
<proteinExistence type="predicted"/>
<accession>A0ABY7XS73</accession>
<protein>
    <submittedName>
        <fullName evidence="5">Ig-like domain-containing protein</fullName>
    </submittedName>
</protein>
<evidence type="ECO:0000256" key="3">
    <source>
        <dbReference type="SAM" id="SignalP"/>
    </source>
</evidence>
<reference evidence="5 6" key="1">
    <citation type="submission" date="2021-06" db="EMBL/GenBank/DDBJ databases">
        <title>Genome-based taxonomic framework of Microbacterium strains isolated from marine environment, the description of four new species and reclassification of four preexisting species.</title>
        <authorList>
            <person name="Lee S.D."/>
            <person name="Kim S.-M."/>
            <person name="Byeon Y.-S."/>
            <person name="Yang H.L."/>
            <person name="Kim I.S."/>
        </authorList>
    </citation>
    <scope>NUCLEOTIDE SEQUENCE [LARGE SCALE GENOMIC DNA]</scope>
    <source>
        <strain evidence="5 6">KACC 14465</strain>
    </source>
</reference>
<dbReference type="Proteomes" id="UP001215097">
    <property type="component" value="Chromosome"/>
</dbReference>
<feature type="domain" description="BIG2" evidence="4">
    <location>
        <begin position="185"/>
        <end position="262"/>
    </location>
</feature>
<name>A0ABY7XS73_MICLT</name>